<dbReference type="PROSITE" id="PS50262">
    <property type="entry name" value="G_PROTEIN_RECEP_F1_2"/>
    <property type="match status" value="1"/>
</dbReference>
<dbReference type="WBParaSite" id="Csp11.Scaffold630.g20085.t1">
    <property type="protein sequence ID" value="Csp11.Scaffold630.g20085.t1"/>
    <property type="gene ID" value="Csp11.Scaffold630.g20085"/>
</dbReference>
<dbReference type="GO" id="GO:0061564">
    <property type="term" value="P:axon development"/>
    <property type="evidence" value="ECO:0007669"/>
    <property type="project" value="UniProtKB-ARBA"/>
</dbReference>
<dbReference type="Proteomes" id="UP000095282">
    <property type="component" value="Unplaced"/>
</dbReference>
<dbReference type="FunFam" id="1.10.510.10:FF:001512">
    <property type="entry name" value="Receptor tyrosine-protein kinase erbB-2"/>
    <property type="match status" value="1"/>
</dbReference>
<protein>
    <recommendedName>
        <fullName evidence="2">receptor protein-tyrosine kinase</fullName>
        <ecNumber evidence="2">2.7.10.1</ecNumber>
    </recommendedName>
</protein>
<feature type="transmembrane region" description="Helical" evidence="13">
    <location>
        <begin position="452"/>
        <end position="471"/>
    </location>
</feature>
<dbReference type="GO" id="GO:0048680">
    <property type="term" value="P:positive regulation of axon regeneration"/>
    <property type="evidence" value="ECO:0007669"/>
    <property type="project" value="UniProtKB-ARBA"/>
</dbReference>
<dbReference type="PROSITE" id="PS50011">
    <property type="entry name" value="PROTEIN_KINASE_DOM"/>
    <property type="match status" value="1"/>
</dbReference>
<evidence type="ECO:0000259" key="14">
    <source>
        <dbReference type="PROSITE" id="PS50011"/>
    </source>
</evidence>
<dbReference type="GO" id="GO:0004714">
    <property type="term" value="F:transmembrane receptor protein tyrosine kinase activity"/>
    <property type="evidence" value="ECO:0007669"/>
    <property type="project" value="UniProtKB-EC"/>
</dbReference>
<dbReference type="CDD" id="cd00192">
    <property type="entry name" value="PTKc"/>
    <property type="match status" value="1"/>
</dbReference>
<evidence type="ECO:0000256" key="8">
    <source>
        <dbReference type="ARBA" id="ARBA00022840"/>
    </source>
</evidence>
<keyword evidence="10 13" id="KW-0472">Membrane</keyword>
<feature type="transmembrane region" description="Helical" evidence="13">
    <location>
        <begin position="525"/>
        <end position="551"/>
    </location>
</feature>
<dbReference type="InterPro" id="IPR011009">
    <property type="entry name" value="Kinase-like_dom_sf"/>
</dbReference>
<feature type="transmembrane region" description="Helical" evidence="13">
    <location>
        <begin position="42"/>
        <end position="60"/>
    </location>
</feature>
<feature type="transmembrane region" description="Helical" evidence="13">
    <location>
        <begin position="287"/>
        <end position="312"/>
    </location>
</feature>
<dbReference type="InterPro" id="IPR019427">
    <property type="entry name" value="7TM_GPCR_serpentine_rcpt_Srw"/>
</dbReference>
<proteinExistence type="predicted"/>
<evidence type="ECO:0000256" key="9">
    <source>
        <dbReference type="ARBA" id="ARBA00022989"/>
    </source>
</evidence>
<comment type="catalytic activity">
    <reaction evidence="12">
        <text>L-tyrosyl-[protein] + ATP = O-phospho-L-tyrosyl-[protein] + ADP + H(+)</text>
        <dbReference type="Rhea" id="RHEA:10596"/>
        <dbReference type="Rhea" id="RHEA-COMP:10136"/>
        <dbReference type="Rhea" id="RHEA-COMP:20101"/>
        <dbReference type="ChEBI" id="CHEBI:15378"/>
        <dbReference type="ChEBI" id="CHEBI:30616"/>
        <dbReference type="ChEBI" id="CHEBI:46858"/>
        <dbReference type="ChEBI" id="CHEBI:61978"/>
        <dbReference type="ChEBI" id="CHEBI:456216"/>
        <dbReference type="EC" id="2.7.10.1"/>
    </reaction>
</comment>
<evidence type="ECO:0000256" key="3">
    <source>
        <dbReference type="ARBA" id="ARBA00022475"/>
    </source>
</evidence>
<keyword evidence="3" id="KW-1003">Cell membrane</keyword>
<dbReference type="InterPro" id="IPR000719">
    <property type="entry name" value="Prot_kinase_dom"/>
</dbReference>
<dbReference type="Pfam" id="PF10324">
    <property type="entry name" value="7TM_GPCR_Srw"/>
    <property type="match status" value="1"/>
</dbReference>
<evidence type="ECO:0000256" key="1">
    <source>
        <dbReference type="ARBA" id="ARBA00004162"/>
    </source>
</evidence>
<comment type="subcellular location">
    <subcellularLocation>
        <location evidence="1">Cell membrane</location>
        <topology evidence="1">Single-pass membrane protein</topology>
    </subcellularLocation>
</comment>
<feature type="domain" description="Protein kinase" evidence="14">
    <location>
        <begin position="695"/>
        <end position="973"/>
    </location>
</feature>
<feature type="domain" description="G-protein coupled receptors family 1 profile" evidence="15">
    <location>
        <begin position="51"/>
        <end position="349"/>
    </location>
</feature>
<keyword evidence="9 13" id="KW-1133">Transmembrane helix</keyword>
<keyword evidence="4" id="KW-0808">Transferase</keyword>
<dbReference type="InterPro" id="IPR019429">
    <property type="entry name" value="7TM_GPCR_serpentine_rcpt_Sri"/>
</dbReference>
<accession>A0A1I7UWM7</accession>
<dbReference type="Pfam" id="PF10327">
    <property type="entry name" value="7TM_GPCR_Sri"/>
    <property type="match status" value="1"/>
</dbReference>
<keyword evidence="8" id="KW-0067">ATP-binding</keyword>
<organism evidence="16 17">
    <name type="scientific">Caenorhabditis tropicalis</name>
    <dbReference type="NCBI Taxonomy" id="1561998"/>
    <lineage>
        <taxon>Eukaryota</taxon>
        <taxon>Metazoa</taxon>
        <taxon>Ecdysozoa</taxon>
        <taxon>Nematoda</taxon>
        <taxon>Chromadorea</taxon>
        <taxon>Rhabditida</taxon>
        <taxon>Rhabditina</taxon>
        <taxon>Rhabditomorpha</taxon>
        <taxon>Rhabditoidea</taxon>
        <taxon>Rhabditidae</taxon>
        <taxon>Peloderinae</taxon>
        <taxon>Caenorhabditis</taxon>
    </lineage>
</organism>
<evidence type="ECO:0000313" key="17">
    <source>
        <dbReference type="WBParaSite" id="Csp11.Scaffold630.g20085.t1"/>
    </source>
</evidence>
<feature type="transmembrane region" description="Helical" evidence="13">
    <location>
        <begin position="174"/>
        <end position="192"/>
    </location>
</feature>
<keyword evidence="7" id="KW-0418">Kinase</keyword>
<dbReference type="InterPro" id="IPR017452">
    <property type="entry name" value="GPCR_Rhodpsn_7TM"/>
</dbReference>
<sequence>MKSTTTPEPEYSNEEYLYDYEAEMAEITLSQNIYRSSYDVNVVFQFLTIFANIFHLIILFQKELRKTSIFILMIGICLADISGFLVAFYDQGISRNWFDMTSSIWKLLTPAFLYSSCISYDYIVIDVAHTLKVLVQMASRPVSIWLAILMAGIRTLSVIFPMSSWIQKLSHWKSAILMTIVVCVFWTIYYSWELIFIERLWFADHTNGMCPIYYLGPIPNDTIFAFHLKHYHIIQTRERLEYIIRLVPTSLYPILSIFLFIELRKIRKRREKMNKNEKSSSDNTTKLILFMTVSFMLSEGLSGILTIMSLTIPDSDKYGEFDWRGWIAVAQAVVNNLRSLNALSHFFVCFAMSSQYRDTVKRICCFCRPIDKMMFCFIEDIFLDFLMRPHALLPIPAGFSTGILASYVSFFTLFSFLILIWILQFTGLVSCFLRKYVSFCKMREANASTQNVFVVFIICCLLGTFIVSAIMENGGLSNEEMFELIKNVKSVIRIQKEKFQNYPTYEQNFKSLSNFGIYNNNNIRWYFTLISIAIIFVYGASVIVYTTYLMFNLLSEMTKLISSSNYKAQKFALISLLAQSIISAVACVPMGICSPESSESDNLWMIVAVVLCSAILVMLVAVVCLLWKLVKLKDRIEGTALPRTPDDNENFISPLPKINKSVNQDVELGDKLIPIDFDCDELDLEQNMEINSENLVCMEIIETGLFNVIQKGELKMSRLGKRSSRKLDVMVKGALHQGDKTQQMMILDEMKALRDIGKHPNLLSMIGYVVNPEMLIVSEYAEGGNLRELLRSAEKIFEENDEVNFKPASERLFFDLISFAYQIANGMKFLSSNSFVHRQLALRSIYITKDKTIRIGDFSLARRFGNNEYYRIANKDMPLPFHWMAPETFHDHKFTEKSDVWSYGVVLYELFSLGGIPYEGVGDVLTFLKRGRRLPHPDYCDDEIYGFMKLCWSMEPDERPTFTKCVQFFEKYLEDHNNSLLEDISNRLYLAIVAQERLKMWTNGESDDSGESV</sequence>
<dbReference type="PANTHER" id="PTHR46846:SF2">
    <property type="entry name" value="G-PROTEIN COUPLED RECEPTORS FAMILY 1 PROFILE DOMAIN-CONTAINING PROTEIN"/>
    <property type="match status" value="1"/>
</dbReference>
<dbReference type="Pfam" id="PF07714">
    <property type="entry name" value="PK_Tyr_Ser-Thr"/>
    <property type="match status" value="1"/>
</dbReference>
<evidence type="ECO:0000256" key="7">
    <source>
        <dbReference type="ARBA" id="ARBA00022777"/>
    </source>
</evidence>
<name>A0A1I7UWM7_9PELO</name>
<keyword evidence="16" id="KW-1185">Reference proteome</keyword>
<evidence type="ECO:0000256" key="6">
    <source>
        <dbReference type="ARBA" id="ARBA00022741"/>
    </source>
</evidence>
<dbReference type="InterPro" id="IPR001245">
    <property type="entry name" value="Ser-Thr/Tyr_kinase_cat_dom"/>
</dbReference>
<dbReference type="EC" id="2.7.10.1" evidence="2"/>
<feature type="transmembrane region" description="Helical" evidence="13">
    <location>
        <begin position="407"/>
        <end position="432"/>
    </location>
</feature>
<dbReference type="Gene3D" id="1.20.1070.10">
    <property type="entry name" value="Rhodopsin 7-helix transmembrane proteins"/>
    <property type="match status" value="1"/>
</dbReference>
<keyword evidence="11" id="KW-0829">Tyrosine-protein kinase</keyword>
<evidence type="ECO:0000256" key="4">
    <source>
        <dbReference type="ARBA" id="ARBA00022679"/>
    </source>
</evidence>
<dbReference type="GO" id="GO:0005886">
    <property type="term" value="C:plasma membrane"/>
    <property type="evidence" value="ECO:0007669"/>
    <property type="project" value="UniProtKB-SubCell"/>
</dbReference>
<evidence type="ECO:0000256" key="11">
    <source>
        <dbReference type="ARBA" id="ARBA00023137"/>
    </source>
</evidence>
<dbReference type="FunFam" id="3.30.200.20:FF:000586">
    <property type="entry name" value="Receptor protein-tyrosine kinase"/>
    <property type="match status" value="1"/>
</dbReference>
<keyword evidence="5 13" id="KW-0812">Transmembrane</keyword>
<feature type="transmembrane region" description="Helical" evidence="13">
    <location>
        <begin position="142"/>
        <end position="162"/>
    </location>
</feature>
<feature type="transmembrane region" description="Helical" evidence="13">
    <location>
        <begin position="242"/>
        <end position="266"/>
    </location>
</feature>
<feature type="transmembrane region" description="Helical" evidence="13">
    <location>
        <begin position="571"/>
        <end position="592"/>
    </location>
</feature>
<evidence type="ECO:0000256" key="2">
    <source>
        <dbReference type="ARBA" id="ARBA00011902"/>
    </source>
</evidence>
<dbReference type="SUPFAM" id="SSF81321">
    <property type="entry name" value="Family A G protein-coupled receptor-like"/>
    <property type="match status" value="1"/>
</dbReference>
<reference evidence="17" key="1">
    <citation type="submission" date="2016-11" db="UniProtKB">
        <authorList>
            <consortium name="WormBaseParasite"/>
        </authorList>
    </citation>
    <scope>IDENTIFICATION</scope>
</reference>
<evidence type="ECO:0000256" key="13">
    <source>
        <dbReference type="SAM" id="Phobius"/>
    </source>
</evidence>
<keyword evidence="6" id="KW-0547">Nucleotide-binding</keyword>
<dbReference type="PANTHER" id="PTHR46846">
    <property type="entry name" value="SERPENTINE RECEPTOR, CLASS W-RELATED"/>
    <property type="match status" value="1"/>
</dbReference>
<evidence type="ECO:0000256" key="5">
    <source>
        <dbReference type="ARBA" id="ARBA00022692"/>
    </source>
</evidence>
<dbReference type="STRING" id="1561998.A0A1I7UWM7"/>
<evidence type="ECO:0000256" key="10">
    <source>
        <dbReference type="ARBA" id="ARBA00023136"/>
    </source>
</evidence>
<dbReference type="PRINTS" id="PR00109">
    <property type="entry name" value="TYRKINASE"/>
</dbReference>
<evidence type="ECO:0000259" key="15">
    <source>
        <dbReference type="PROSITE" id="PS50262"/>
    </source>
</evidence>
<dbReference type="Gene3D" id="3.30.200.20">
    <property type="entry name" value="Phosphorylase Kinase, domain 1"/>
    <property type="match status" value="1"/>
</dbReference>
<evidence type="ECO:0000313" key="16">
    <source>
        <dbReference type="Proteomes" id="UP000095282"/>
    </source>
</evidence>
<dbReference type="GO" id="GO:0045138">
    <property type="term" value="P:nematode male tail tip morphogenesis"/>
    <property type="evidence" value="ECO:0007669"/>
    <property type="project" value="UniProtKB-ARBA"/>
</dbReference>
<dbReference type="SUPFAM" id="SSF56112">
    <property type="entry name" value="Protein kinase-like (PK-like)"/>
    <property type="match status" value="1"/>
</dbReference>
<dbReference type="GO" id="GO:0008528">
    <property type="term" value="F:G protein-coupled peptide receptor activity"/>
    <property type="evidence" value="ECO:0007669"/>
    <property type="project" value="InterPro"/>
</dbReference>
<evidence type="ECO:0000256" key="12">
    <source>
        <dbReference type="ARBA" id="ARBA00051243"/>
    </source>
</evidence>
<dbReference type="GO" id="GO:0005524">
    <property type="term" value="F:ATP binding"/>
    <property type="evidence" value="ECO:0007669"/>
    <property type="project" value="UniProtKB-KW"/>
</dbReference>
<feature type="transmembrane region" description="Helical" evidence="13">
    <location>
        <begin position="604"/>
        <end position="627"/>
    </location>
</feature>
<dbReference type="Gene3D" id="1.10.510.10">
    <property type="entry name" value="Transferase(Phosphotransferase) domain 1"/>
    <property type="match status" value="1"/>
</dbReference>
<feature type="transmembrane region" description="Helical" evidence="13">
    <location>
        <begin position="69"/>
        <end position="89"/>
    </location>
</feature>
<dbReference type="AlphaFoldDB" id="A0A1I7UWM7"/>